<evidence type="ECO:0000313" key="2">
    <source>
        <dbReference type="EMBL" id="CAF0702683.1"/>
    </source>
</evidence>
<organism evidence="2 3">
    <name type="scientific">Candidatus Methylacidithermus pantelleriae</name>
    <dbReference type="NCBI Taxonomy" id="2744239"/>
    <lineage>
        <taxon>Bacteria</taxon>
        <taxon>Pseudomonadati</taxon>
        <taxon>Verrucomicrobiota</taxon>
        <taxon>Methylacidiphilae</taxon>
        <taxon>Methylacidiphilales</taxon>
        <taxon>Methylacidiphilaceae</taxon>
        <taxon>Candidatus Methylacidithermus</taxon>
    </lineage>
</organism>
<gene>
    <name evidence="2" type="ORF">MPNT_50156</name>
</gene>
<evidence type="ECO:0000313" key="3">
    <source>
        <dbReference type="Proteomes" id="UP000663859"/>
    </source>
</evidence>
<dbReference type="AlphaFoldDB" id="A0A8J2FT58"/>
<accession>A0A8J2FT58</accession>
<dbReference type="Proteomes" id="UP000663859">
    <property type="component" value="Unassembled WGS sequence"/>
</dbReference>
<dbReference type="EMBL" id="CAJNOB010000045">
    <property type="protein sequence ID" value="CAF0702683.1"/>
    <property type="molecule type" value="Genomic_DNA"/>
</dbReference>
<proteinExistence type="predicted"/>
<evidence type="ECO:0000256" key="1">
    <source>
        <dbReference type="SAM" id="MobiDB-lite"/>
    </source>
</evidence>
<protein>
    <submittedName>
        <fullName evidence="2">Uncharacterized protein</fullName>
    </submittedName>
</protein>
<comment type="caution">
    <text evidence="2">The sequence shown here is derived from an EMBL/GenBank/DDBJ whole genome shotgun (WGS) entry which is preliminary data.</text>
</comment>
<feature type="region of interest" description="Disordered" evidence="1">
    <location>
        <begin position="19"/>
        <end position="39"/>
    </location>
</feature>
<name>A0A8J2FT58_9BACT</name>
<keyword evidence="3" id="KW-1185">Reference proteome</keyword>
<sequence length="67" mass="7553">MSEETLSFLRKKTTTGASLEKPLLGNGRLEKPYDPSAEPKVFPVVEPRKPLEWVAKNPVRERVFLGS</sequence>
<reference evidence="2" key="1">
    <citation type="submission" date="2021-02" db="EMBL/GenBank/DDBJ databases">
        <authorList>
            <person name="Cremers G."/>
            <person name="Picone N."/>
        </authorList>
    </citation>
    <scope>NUCLEOTIDE SEQUENCE</scope>
    <source>
        <strain evidence="2">PQ17</strain>
    </source>
</reference>